<name>A0A0M4L6Y8_RAOOR</name>
<geneLocation type="plasmid" evidence="1">
    <name>pRJ46C</name>
</geneLocation>
<evidence type="ECO:0000313" key="1">
    <source>
        <dbReference type="EMBL" id="ALD82427.1"/>
    </source>
</evidence>
<dbReference type="AlphaFoldDB" id="A0A0M4L6Y8"/>
<accession>A0A0M4L6Y8</accession>
<reference evidence="1" key="1">
    <citation type="submission" date="2015-06" db="EMBL/GenBank/DDBJ databases">
        <title>Carbapenemase-producing Raoultella ornithinolytica.</title>
        <authorList>
            <person name="Sun J."/>
            <person name="Zhang F."/>
        </authorList>
    </citation>
    <scope>NUCLEOTIDE SEQUENCE</scope>
    <source>
        <strain evidence="1">RJ46C</strain>
        <plasmid evidence="1">pRJ46C</plasmid>
    </source>
</reference>
<sequence length="136" mass="15548">MRWGGKALSLPGTWSAGWFRTKLNRAESGMKWRYSLRWKRPGPCPGEPELASEVVEAGKPAPESVMSLWVAGAGYAVCVDFLDERKIRRWSDERKAAARWRNLERRVNRTAPLFADELIERELAARPEYFRGISPA</sequence>
<proteinExistence type="predicted"/>
<protein>
    <submittedName>
        <fullName evidence="1">Threonine dehydrogenase</fullName>
    </submittedName>
</protein>
<keyword evidence="1" id="KW-0614">Plasmid</keyword>
<dbReference type="EMBL" id="KT225520">
    <property type="protein sequence ID" value="ALD82427.1"/>
    <property type="molecule type" value="Genomic_DNA"/>
</dbReference>
<organism evidence="1">
    <name type="scientific">Raoultella ornithinolytica</name>
    <name type="common">Klebsiella ornithinolytica</name>
    <dbReference type="NCBI Taxonomy" id="54291"/>
    <lineage>
        <taxon>Bacteria</taxon>
        <taxon>Pseudomonadati</taxon>
        <taxon>Pseudomonadota</taxon>
        <taxon>Gammaproteobacteria</taxon>
        <taxon>Enterobacterales</taxon>
        <taxon>Enterobacteriaceae</taxon>
        <taxon>Klebsiella/Raoultella group</taxon>
        <taxon>Raoultella</taxon>
    </lineage>
</organism>